<dbReference type="Proteomes" id="UP000618931">
    <property type="component" value="Unassembled WGS sequence"/>
</dbReference>
<evidence type="ECO:0000256" key="1">
    <source>
        <dbReference type="SAM" id="Phobius"/>
    </source>
</evidence>
<comment type="caution">
    <text evidence="2">The sequence shown here is derived from an EMBL/GenBank/DDBJ whole genome shotgun (WGS) entry which is preliminary data.</text>
</comment>
<keyword evidence="1" id="KW-1133">Transmembrane helix</keyword>
<keyword evidence="3" id="KW-1185">Reference proteome</keyword>
<protein>
    <submittedName>
        <fullName evidence="2">Uncharacterized protein</fullName>
    </submittedName>
</protein>
<proteinExistence type="predicted"/>
<gene>
    <name evidence="2" type="ORF">I2H31_22765</name>
</gene>
<keyword evidence="1" id="KW-0472">Membrane</keyword>
<organism evidence="2 3">
    <name type="scientific">Hymenobacter ruricola</name>
    <dbReference type="NCBI Taxonomy" id="2791023"/>
    <lineage>
        <taxon>Bacteria</taxon>
        <taxon>Pseudomonadati</taxon>
        <taxon>Bacteroidota</taxon>
        <taxon>Cytophagia</taxon>
        <taxon>Cytophagales</taxon>
        <taxon>Hymenobacteraceae</taxon>
        <taxon>Hymenobacter</taxon>
    </lineage>
</organism>
<feature type="non-terminal residue" evidence="2">
    <location>
        <position position="56"/>
    </location>
</feature>
<feature type="transmembrane region" description="Helical" evidence="1">
    <location>
        <begin position="36"/>
        <end position="55"/>
    </location>
</feature>
<name>A0ABS0IAJ4_9BACT</name>
<accession>A0ABS0IAJ4</accession>
<evidence type="ECO:0000313" key="2">
    <source>
        <dbReference type="EMBL" id="MBF9223942.1"/>
    </source>
</evidence>
<dbReference type="EMBL" id="JADQDM010000020">
    <property type="protein sequence ID" value="MBF9223942.1"/>
    <property type="molecule type" value="Genomic_DNA"/>
</dbReference>
<sequence>MNTLRHFVSRLPITALLLPLMMLASSCRRFNADGSLAPWGVLLAILDIWALVNIFG</sequence>
<keyword evidence="1" id="KW-0812">Transmembrane</keyword>
<dbReference type="PROSITE" id="PS51257">
    <property type="entry name" value="PROKAR_LIPOPROTEIN"/>
    <property type="match status" value="1"/>
</dbReference>
<evidence type="ECO:0000313" key="3">
    <source>
        <dbReference type="Proteomes" id="UP000618931"/>
    </source>
</evidence>
<reference evidence="2 3" key="1">
    <citation type="submission" date="2020-11" db="EMBL/GenBank/DDBJ databases">
        <authorList>
            <person name="Kim M.K."/>
        </authorList>
    </citation>
    <scope>NUCLEOTIDE SEQUENCE [LARGE SCALE GENOMIC DNA]</scope>
    <source>
        <strain evidence="2 3">BT662</strain>
    </source>
</reference>